<feature type="compositionally biased region" description="Basic and acidic residues" evidence="1">
    <location>
        <begin position="189"/>
        <end position="204"/>
    </location>
</feature>
<feature type="region of interest" description="Disordered" evidence="1">
    <location>
        <begin position="160"/>
        <end position="205"/>
    </location>
</feature>
<dbReference type="Proteomes" id="UP000237271">
    <property type="component" value="Unassembled WGS sequence"/>
</dbReference>
<keyword evidence="3" id="KW-1185">Reference proteome</keyword>
<comment type="caution">
    <text evidence="2">The sequence shown here is derived from an EMBL/GenBank/DDBJ whole genome shotgun (WGS) entry which is preliminary data.</text>
</comment>
<dbReference type="AlphaFoldDB" id="A0A2P4YFZ2"/>
<evidence type="ECO:0000256" key="1">
    <source>
        <dbReference type="SAM" id="MobiDB-lite"/>
    </source>
</evidence>
<name>A0A2P4YFZ2_9STRA</name>
<organism evidence="2 3">
    <name type="scientific">Phytophthora palmivora</name>
    <dbReference type="NCBI Taxonomy" id="4796"/>
    <lineage>
        <taxon>Eukaryota</taxon>
        <taxon>Sar</taxon>
        <taxon>Stramenopiles</taxon>
        <taxon>Oomycota</taxon>
        <taxon>Peronosporomycetes</taxon>
        <taxon>Peronosporales</taxon>
        <taxon>Peronosporaceae</taxon>
        <taxon>Phytophthora</taxon>
    </lineage>
</organism>
<evidence type="ECO:0000313" key="3">
    <source>
        <dbReference type="Proteomes" id="UP000237271"/>
    </source>
</evidence>
<dbReference type="OrthoDB" id="126856at2759"/>
<dbReference type="EMBL" id="NCKW01003398">
    <property type="protein sequence ID" value="POM76728.1"/>
    <property type="molecule type" value="Genomic_DNA"/>
</dbReference>
<sequence length="247" mass="28174">MKTKDNTHVRLVKNLNTSYEILTFNCETYEGAAFHGDPYFIQHYLMEIKYEEGFDLTEFFLKLANAIKAASEATESQSIDGKVRDIQAQERYTLLKGTPESTATNNERELMASRTSSTSSRVQQQFLLVLQPRHNFRYCRDLQKYLRHGRVKAGTMLPTNFAFKGNSKRDHPYHNTKNRNRVRNGGNNNDKKDKRNNDGGRVEETTIATSIADTTNARNAVAPLMVMTPTRTTIAAKYTVMSTMRTA</sequence>
<accession>A0A2P4YFZ2</accession>
<evidence type="ECO:0000313" key="2">
    <source>
        <dbReference type="EMBL" id="POM76728.1"/>
    </source>
</evidence>
<reference evidence="2 3" key="1">
    <citation type="journal article" date="2017" name="Genome Biol. Evol.">
        <title>Phytophthora megakarya and P. palmivora, closely related causal agents of cacao black pod rot, underwent increases in genome sizes and gene numbers by different mechanisms.</title>
        <authorList>
            <person name="Ali S.S."/>
            <person name="Shao J."/>
            <person name="Lary D.J."/>
            <person name="Kronmiller B."/>
            <person name="Shen D."/>
            <person name="Strem M.D."/>
            <person name="Amoako-Attah I."/>
            <person name="Akrofi A.Y."/>
            <person name="Begoude B.A."/>
            <person name="Ten Hoopen G.M."/>
            <person name="Coulibaly K."/>
            <person name="Kebe B.I."/>
            <person name="Melnick R.L."/>
            <person name="Guiltinan M.J."/>
            <person name="Tyler B.M."/>
            <person name="Meinhardt L.W."/>
            <person name="Bailey B.A."/>
        </authorList>
    </citation>
    <scope>NUCLEOTIDE SEQUENCE [LARGE SCALE GENOMIC DNA]</scope>
    <source>
        <strain evidence="3">sbr112.9</strain>
    </source>
</reference>
<proteinExistence type="predicted"/>
<gene>
    <name evidence="2" type="ORF">PHPALM_6000</name>
</gene>
<protein>
    <submittedName>
        <fullName evidence="2">Uncharacterized protein</fullName>
    </submittedName>
</protein>